<protein>
    <submittedName>
        <fullName evidence="2">Uncharacterized protein</fullName>
    </submittedName>
</protein>
<keyword evidence="1" id="KW-1133">Transmembrane helix</keyword>
<dbReference type="Proteomes" id="UP000282388">
    <property type="component" value="Unassembled WGS sequence"/>
</dbReference>
<proteinExistence type="predicted"/>
<name>A0A3A8E1W3_9GAMM</name>
<dbReference type="EMBL" id="RAXV01000055">
    <property type="protein sequence ID" value="RKG29172.1"/>
    <property type="molecule type" value="Genomic_DNA"/>
</dbReference>
<reference evidence="2 3" key="1">
    <citation type="submission" date="2018-09" db="EMBL/GenBank/DDBJ databases">
        <title>The draft genome of Acinetobacter spp. strains.</title>
        <authorList>
            <person name="Qin J."/>
            <person name="Feng Y."/>
            <person name="Zong Z."/>
        </authorList>
    </citation>
    <scope>NUCLEOTIDE SEQUENCE [LARGE SCALE GENOMIC DNA]</scope>
    <source>
        <strain evidence="2 3">WCHAc060012</strain>
    </source>
</reference>
<keyword evidence="1" id="KW-0812">Transmembrane</keyword>
<keyword evidence="1" id="KW-0472">Membrane</keyword>
<dbReference type="AlphaFoldDB" id="A0A3A8E1W3"/>
<evidence type="ECO:0000256" key="1">
    <source>
        <dbReference type="SAM" id="Phobius"/>
    </source>
</evidence>
<keyword evidence="3" id="KW-1185">Reference proteome</keyword>
<gene>
    <name evidence="2" type="ORF">D7V32_16195</name>
</gene>
<evidence type="ECO:0000313" key="3">
    <source>
        <dbReference type="Proteomes" id="UP000282388"/>
    </source>
</evidence>
<evidence type="ECO:0000313" key="2">
    <source>
        <dbReference type="EMBL" id="RKG29172.1"/>
    </source>
</evidence>
<sequence length="69" mass="7944">MIRIINLTLEVVRTIHHSTEDGLLLTATLWGLKILLLTMFLSKTIILLVLIQGQLEMELFQELLMGIKR</sequence>
<organism evidence="2 3">
    <name type="scientific">Acinetobacter tianfuensis</name>
    <dbReference type="NCBI Taxonomy" id="2419603"/>
    <lineage>
        <taxon>Bacteria</taxon>
        <taxon>Pseudomonadati</taxon>
        <taxon>Pseudomonadota</taxon>
        <taxon>Gammaproteobacteria</taxon>
        <taxon>Moraxellales</taxon>
        <taxon>Moraxellaceae</taxon>
        <taxon>Acinetobacter</taxon>
    </lineage>
</organism>
<accession>A0A3A8E1W3</accession>
<feature type="transmembrane region" description="Helical" evidence="1">
    <location>
        <begin position="30"/>
        <end position="51"/>
    </location>
</feature>
<comment type="caution">
    <text evidence="2">The sequence shown here is derived from an EMBL/GenBank/DDBJ whole genome shotgun (WGS) entry which is preliminary data.</text>
</comment>